<dbReference type="PANTHER" id="PTHR15863">
    <property type="entry name" value="MRN COMPLEX-INTERACTING PROTEIN"/>
    <property type="match status" value="1"/>
</dbReference>
<dbReference type="GO" id="GO:0005634">
    <property type="term" value="C:nucleus"/>
    <property type="evidence" value="ECO:0007669"/>
    <property type="project" value="TreeGrafter"/>
</dbReference>
<evidence type="ECO:0000259" key="2">
    <source>
        <dbReference type="Pfam" id="PF15749"/>
    </source>
</evidence>
<feature type="compositionally biased region" description="Acidic residues" evidence="1">
    <location>
        <begin position="101"/>
        <end position="111"/>
    </location>
</feature>
<feature type="domain" description="MRN complex-interacting protein N-terminal" evidence="2">
    <location>
        <begin position="9"/>
        <end position="76"/>
    </location>
</feature>
<evidence type="ECO:0000256" key="1">
    <source>
        <dbReference type="SAM" id="MobiDB-lite"/>
    </source>
</evidence>
<reference evidence="3" key="1">
    <citation type="submission" date="2021-03" db="EMBL/GenBank/DDBJ databases">
        <authorList>
            <person name="Li Z."/>
            <person name="Yang C."/>
        </authorList>
    </citation>
    <scope>NUCLEOTIDE SEQUENCE</scope>
    <source>
        <strain evidence="3">Dzin_1.0</strain>
        <tissue evidence="3">Leaf</tissue>
    </source>
</reference>
<feature type="region of interest" description="Disordered" evidence="1">
    <location>
        <begin position="101"/>
        <end position="173"/>
    </location>
</feature>
<dbReference type="PANTHER" id="PTHR15863:SF2">
    <property type="entry name" value="MRN COMPLEX-INTERACTING PROTEIN"/>
    <property type="match status" value="1"/>
</dbReference>
<protein>
    <recommendedName>
        <fullName evidence="2">MRN complex-interacting protein N-terminal domain-containing protein</fullName>
    </recommendedName>
</protein>
<accession>A0A9D5HQI0</accession>
<name>A0A9D5HQI0_9LILI</name>
<dbReference type="GO" id="GO:0007095">
    <property type="term" value="P:mitotic G2 DNA damage checkpoint signaling"/>
    <property type="evidence" value="ECO:0007669"/>
    <property type="project" value="TreeGrafter"/>
</dbReference>
<feature type="compositionally biased region" description="Basic and acidic residues" evidence="1">
    <location>
        <begin position="123"/>
        <end position="148"/>
    </location>
</feature>
<organism evidence="3 4">
    <name type="scientific">Dioscorea zingiberensis</name>
    <dbReference type="NCBI Taxonomy" id="325984"/>
    <lineage>
        <taxon>Eukaryota</taxon>
        <taxon>Viridiplantae</taxon>
        <taxon>Streptophyta</taxon>
        <taxon>Embryophyta</taxon>
        <taxon>Tracheophyta</taxon>
        <taxon>Spermatophyta</taxon>
        <taxon>Magnoliopsida</taxon>
        <taxon>Liliopsida</taxon>
        <taxon>Dioscoreales</taxon>
        <taxon>Dioscoreaceae</taxon>
        <taxon>Dioscorea</taxon>
    </lineage>
</organism>
<dbReference type="InterPro" id="IPR032739">
    <property type="entry name" value="MRNIP"/>
</dbReference>
<dbReference type="AlphaFoldDB" id="A0A9D5HQI0"/>
<reference evidence="3" key="2">
    <citation type="journal article" date="2022" name="Hortic Res">
        <title>The genome of Dioscorea zingiberensis sheds light on the biosynthesis, origin and evolution of the medicinally important diosgenin saponins.</title>
        <authorList>
            <person name="Li Y."/>
            <person name="Tan C."/>
            <person name="Li Z."/>
            <person name="Guo J."/>
            <person name="Li S."/>
            <person name="Chen X."/>
            <person name="Wang C."/>
            <person name="Dai X."/>
            <person name="Yang H."/>
            <person name="Song W."/>
            <person name="Hou L."/>
            <person name="Xu J."/>
            <person name="Tong Z."/>
            <person name="Xu A."/>
            <person name="Yuan X."/>
            <person name="Wang W."/>
            <person name="Yang Q."/>
            <person name="Chen L."/>
            <person name="Sun Z."/>
            <person name="Wang K."/>
            <person name="Pan B."/>
            <person name="Chen J."/>
            <person name="Bao Y."/>
            <person name="Liu F."/>
            <person name="Qi X."/>
            <person name="Gang D.R."/>
            <person name="Wen J."/>
            <person name="Li J."/>
        </authorList>
    </citation>
    <scope>NUCLEOTIDE SEQUENCE</scope>
    <source>
        <strain evidence="3">Dzin_1.0</strain>
    </source>
</reference>
<evidence type="ECO:0000313" key="3">
    <source>
        <dbReference type="EMBL" id="KAJ0985560.1"/>
    </source>
</evidence>
<comment type="caution">
    <text evidence="3">The sequence shown here is derived from an EMBL/GenBank/DDBJ whole genome shotgun (WGS) entry which is preliminary data.</text>
</comment>
<dbReference type="OrthoDB" id="5960226at2759"/>
<dbReference type="GO" id="GO:0003682">
    <property type="term" value="F:chromatin binding"/>
    <property type="evidence" value="ECO:0007669"/>
    <property type="project" value="TreeGrafter"/>
</dbReference>
<proteinExistence type="predicted"/>
<keyword evidence="4" id="KW-1185">Reference proteome</keyword>
<dbReference type="Pfam" id="PF15749">
    <property type="entry name" value="MRNIP"/>
    <property type="match status" value="1"/>
</dbReference>
<dbReference type="EMBL" id="JAGGNH010000001">
    <property type="protein sequence ID" value="KAJ0985560.1"/>
    <property type="molecule type" value="Genomic_DNA"/>
</dbReference>
<dbReference type="Proteomes" id="UP001085076">
    <property type="component" value="Miscellaneous, Linkage group lg01"/>
</dbReference>
<gene>
    <name evidence="3" type="ORF">J5N97_003916</name>
</gene>
<dbReference type="InterPro" id="IPR049472">
    <property type="entry name" value="MRNIP_N"/>
</dbReference>
<sequence>MVAISFIALQCFQCSTMQQVKQQKKSSNKWVCAVCNERQSVRRVHARSHLAKDVRLFVQSFNMSRIPHPADVPDRTLPLLRSDQEACGEDDRRKRMDWTEYLDPDLEEEGEEKNGDGDGGFESEPKITTELPQKKFERIFPKCPRDRGGPAGGDQLHPISSKRRPDHCQGDTVPKKYQKINMAKTESKWSDYLEVCAEEEESVDTDGLLRSGVKFQFSDVAQVEEEVHPDFK</sequence>
<evidence type="ECO:0000313" key="4">
    <source>
        <dbReference type="Proteomes" id="UP001085076"/>
    </source>
</evidence>